<keyword evidence="2" id="KW-1185">Reference proteome</keyword>
<evidence type="ECO:0000313" key="1">
    <source>
        <dbReference type="EMBL" id="PVX82457.1"/>
    </source>
</evidence>
<reference evidence="1 2" key="1">
    <citation type="submission" date="2018-05" db="EMBL/GenBank/DDBJ databases">
        <title>Genomic Encyclopedia of Type Strains, Phase IV (KMG-V): Genome sequencing to study the core and pangenomes of soil and plant-associated prokaryotes.</title>
        <authorList>
            <person name="Whitman W."/>
        </authorList>
    </citation>
    <scope>NUCLEOTIDE SEQUENCE [LARGE SCALE GENOMIC DNA]</scope>
    <source>
        <strain evidence="1 2">SCZa-39</strain>
    </source>
</reference>
<gene>
    <name evidence="1" type="ORF">C7402_109311</name>
</gene>
<dbReference type="Proteomes" id="UP000245712">
    <property type="component" value="Unassembled WGS sequence"/>
</dbReference>
<name>A0ABX5KL16_9BURK</name>
<sequence length="675" mass="75658">MDFLLAYRHRDLPSPLNLQRFSEETWTRDFERLGTDDADADLYRAGLMVHEKCLRLWSMRYLPESGLNDVTKIRAALAVGNHAARAIIHRMKTLLAGAQGNGKPAVPLNQLNIKIEAPGGAFSPDELIQATEVGVRLSIGETLRSVGSGPDGLTGNASFKKVDWDRLLVEFNLGAQFDDLSEQWDDFAWNGYRIEEKRDATLIVPRDDDWIVRNRVSGRRLDNLLLQYHHNSIENLKLWPDHALFAAAPRSVKRISRRDGNYVIDILNDHSSNRDDAIRWLASASYAQEPYYEELLSRPRPLLSGGTIYNLMSAWAVLQSISLKLFDFESDTTDDREPHAWVAQYLPVIDVATIARAISVAARVAMSRATSIVKFLTYSGAYHQELYGHPLVPVSRTAVSPCLAGIYSPNIHRLTDVWLRELGEQLEQRGPVFERFIRAHVAESAAESPTLSESASVLPEALNFTVPGRRPEEIDLVVVIENLVLVGEVKCMLQPTESQETARHRQKVELAANQIARKAAFVRDNATAFREQLAARGVQCPEGFEVLPLVVLNNPIHVGFPVEDVPIVDEHILKVFFDGALENAVVLTETGEDKLVRSLPLYSGLEGLAENAKSYFSSPPQLDFLKRSVKHRLMPVLSISDDDRPWFYITVECAPHLDAAIWDQPVSPLTDENKA</sequence>
<proteinExistence type="predicted"/>
<accession>A0ABX5KL16</accession>
<dbReference type="RefSeq" id="WP_116611898.1">
    <property type="nucleotide sequence ID" value="NZ_QEOB01000009.1"/>
</dbReference>
<evidence type="ECO:0000313" key="2">
    <source>
        <dbReference type="Proteomes" id="UP000245712"/>
    </source>
</evidence>
<dbReference type="EMBL" id="QEOB01000009">
    <property type="protein sequence ID" value="PVX82457.1"/>
    <property type="molecule type" value="Genomic_DNA"/>
</dbReference>
<comment type="caution">
    <text evidence="1">The sequence shown here is derived from an EMBL/GenBank/DDBJ whole genome shotgun (WGS) entry which is preliminary data.</text>
</comment>
<evidence type="ECO:0008006" key="3">
    <source>
        <dbReference type="Google" id="ProtNLM"/>
    </source>
</evidence>
<protein>
    <recommendedName>
        <fullName evidence="3">Nuclease-like protein</fullName>
    </recommendedName>
</protein>
<organism evidence="1 2">
    <name type="scientific">Paraburkholderia unamae</name>
    <dbReference type="NCBI Taxonomy" id="219649"/>
    <lineage>
        <taxon>Bacteria</taxon>
        <taxon>Pseudomonadati</taxon>
        <taxon>Pseudomonadota</taxon>
        <taxon>Betaproteobacteria</taxon>
        <taxon>Burkholderiales</taxon>
        <taxon>Burkholderiaceae</taxon>
        <taxon>Paraburkholderia</taxon>
    </lineage>
</organism>